<dbReference type="AlphaFoldDB" id="A0A0R2BI36"/>
<dbReference type="PATRIC" id="fig|1423738.3.peg.1380"/>
<dbReference type="EMBL" id="AYYK01000004">
    <property type="protein sequence ID" value="KRM79199.1"/>
    <property type="molecule type" value="Genomic_DNA"/>
</dbReference>
<dbReference type="Proteomes" id="UP000051813">
    <property type="component" value="Unassembled WGS sequence"/>
</dbReference>
<protein>
    <submittedName>
        <fullName evidence="1">Uncharacterized protein</fullName>
    </submittedName>
</protein>
<evidence type="ECO:0000313" key="2">
    <source>
        <dbReference type="Proteomes" id="UP000051813"/>
    </source>
</evidence>
<dbReference type="RefSeq" id="WP_057754948.1">
    <property type="nucleotide sequence ID" value="NZ_AYYK01000004.1"/>
</dbReference>
<comment type="caution">
    <text evidence="1">The sequence shown here is derived from an EMBL/GenBank/DDBJ whole genome shotgun (WGS) entry which is preliminary data.</text>
</comment>
<name>A0A0R2BI36_9LACO</name>
<gene>
    <name evidence="1" type="ORF">FC84_GL001366</name>
</gene>
<sequence length="239" mass="27341">MASFEKNLAALRALPSDAKNFASFALYNVTPAAIEREEIDYHDVGIAPFAKRLANLNEAAQIINSDVMMMGYNMSNRGNDSTIPWSNFHETIKKSNDKYIPATLKGTFAEGAYMSDLFKDLHLTDSNLVHRLFRSTLPQSRLQLRDEERAQVVGIDLAEIFQRSIELFMAEYHALKPKYLLLFGKNTQDDFAKLCQFYPEFQVAADVQVIKLKHYAPRAENHYSVARQNRQILSEIELK</sequence>
<organism evidence="1 2">
    <name type="scientific">Lapidilactobacillus dextrinicus DSM 20335</name>
    <dbReference type="NCBI Taxonomy" id="1423738"/>
    <lineage>
        <taxon>Bacteria</taxon>
        <taxon>Bacillati</taxon>
        <taxon>Bacillota</taxon>
        <taxon>Bacilli</taxon>
        <taxon>Lactobacillales</taxon>
        <taxon>Lactobacillaceae</taxon>
        <taxon>Lapidilactobacillus</taxon>
    </lineage>
</organism>
<evidence type="ECO:0000313" key="1">
    <source>
        <dbReference type="EMBL" id="KRM79199.1"/>
    </source>
</evidence>
<proteinExistence type="predicted"/>
<reference evidence="1 2" key="1">
    <citation type="journal article" date="2015" name="Genome Announc.">
        <title>Expanding the biotechnology potential of lactobacilli through comparative genomics of 213 strains and associated genera.</title>
        <authorList>
            <person name="Sun Z."/>
            <person name="Harris H.M."/>
            <person name="McCann A."/>
            <person name="Guo C."/>
            <person name="Argimon S."/>
            <person name="Zhang W."/>
            <person name="Yang X."/>
            <person name="Jeffery I.B."/>
            <person name="Cooney J.C."/>
            <person name="Kagawa T.F."/>
            <person name="Liu W."/>
            <person name="Song Y."/>
            <person name="Salvetti E."/>
            <person name="Wrobel A."/>
            <person name="Rasinkangas P."/>
            <person name="Parkhill J."/>
            <person name="Rea M.C."/>
            <person name="O'Sullivan O."/>
            <person name="Ritari J."/>
            <person name="Douillard F.P."/>
            <person name="Paul Ross R."/>
            <person name="Yang R."/>
            <person name="Briner A.E."/>
            <person name="Felis G.E."/>
            <person name="de Vos W.M."/>
            <person name="Barrangou R."/>
            <person name="Klaenhammer T.R."/>
            <person name="Caufield P.W."/>
            <person name="Cui Y."/>
            <person name="Zhang H."/>
            <person name="O'Toole P.W."/>
        </authorList>
    </citation>
    <scope>NUCLEOTIDE SEQUENCE [LARGE SCALE GENOMIC DNA]</scope>
    <source>
        <strain evidence="1 2">DSM 20335</strain>
    </source>
</reference>
<dbReference type="STRING" id="1423738.FC84_GL001366"/>
<accession>A0A0R2BI36</accession>
<keyword evidence="2" id="KW-1185">Reference proteome</keyword>
<dbReference type="OrthoDB" id="2276328at2"/>